<reference evidence="6" key="2">
    <citation type="submission" date="2023-05" db="EMBL/GenBank/DDBJ databases">
        <authorList>
            <consortium name="Lawrence Berkeley National Laboratory"/>
            <person name="Steindorff A."/>
            <person name="Hensen N."/>
            <person name="Bonometti L."/>
            <person name="Westerberg I."/>
            <person name="Brannstrom I.O."/>
            <person name="Guillou S."/>
            <person name="Cros-Aarteil S."/>
            <person name="Calhoun S."/>
            <person name="Haridas S."/>
            <person name="Kuo A."/>
            <person name="Mondo S."/>
            <person name="Pangilinan J."/>
            <person name="Riley R."/>
            <person name="Labutti K."/>
            <person name="Andreopoulos B."/>
            <person name="Lipzen A."/>
            <person name="Chen C."/>
            <person name="Yanf M."/>
            <person name="Daum C."/>
            <person name="Ng V."/>
            <person name="Clum A."/>
            <person name="Ohm R."/>
            <person name="Martin F."/>
            <person name="Silar P."/>
            <person name="Natvig D."/>
            <person name="Lalanne C."/>
            <person name="Gautier V."/>
            <person name="Ament-Velasquez S.L."/>
            <person name="Kruys A."/>
            <person name="Hutchinson M.I."/>
            <person name="Powell A.J."/>
            <person name="Barry K."/>
            <person name="Miller A.N."/>
            <person name="Grigoriev I.V."/>
            <person name="Debuchy R."/>
            <person name="Gladieux P."/>
            <person name="Thoren M.H."/>
            <person name="Johannesson H."/>
        </authorList>
    </citation>
    <scope>NUCLEOTIDE SEQUENCE</scope>
    <source>
        <strain evidence="6">CBS 990.96</strain>
    </source>
</reference>
<dbReference type="InterPro" id="IPR003653">
    <property type="entry name" value="Peptidase_C48_C"/>
</dbReference>
<organism evidence="6 7">
    <name type="scientific">Podospora fimiseda</name>
    <dbReference type="NCBI Taxonomy" id="252190"/>
    <lineage>
        <taxon>Eukaryota</taxon>
        <taxon>Fungi</taxon>
        <taxon>Dikarya</taxon>
        <taxon>Ascomycota</taxon>
        <taxon>Pezizomycotina</taxon>
        <taxon>Sordariomycetes</taxon>
        <taxon>Sordariomycetidae</taxon>
        <taxon>Sordariales</taxon>
        <taxon>Podosporaceae</taxon>
        <taxon>Podospora</taxon>
    </lineage>
</organism>
<feature type="region of interest" description="Disordered" evidence="4">
    <location>
        <begin position="541"/>
        <end position="572"/>
    </location>
</feature>
<comment type="caution">
    <text evidence="6">The sequence shown here is derived from an EMBL/GenBank/DDBJ whole genome shotgun (WGS) entry which is preliminary data.</text>
</comment>
<name>A0AAN7BD96_9PEZI</name>
<dbReference type="Proteomes" id="UP001301958">
    <property type="component" value="Unassembled WGS sequence"/>
</dbReference>
<gene>
    <name evidence="6" type="ORF">QBC38DRAFT_491871</name>
</gene>
<evidence type="ECO:0000256" key="3">
    <source>
        <dbReference type="ARBA" id="ARBA00022801"/>
    </source>
</evidence>
<reference evidence="6" key="1">
    <citation type="journal article" date="2023" name="Mol. Phylogenet. Evol.">
        <title>Genome-scale phylogeny and comparative genomics of the fungal order Sordariales.</title>
        <authorList>
            <person name="Hensen N."/>
            <person name="Bonometti L."/>
            <person name="Westerberg I."/>
            <person name="Brannstrom I.O."/>
            <person name="Guillou S."/>
            <person name="Cros-Aarteil S."/>
            <person name="Calhoun S."/>
            <person name="Haridas S."/>
            <person name="Kuo A."/>
            <person name="Mondo S."/>
            <person name="Pangilinan J."/>
            <person name="Riley R."/>
            <person name="LaButti K."/>
            <person name="Andreopoulos B."/>
            <person name="Lipzen A."/>
            <person name="Chen C."/>
            <person name="Yan M."/>
            <person name="Daum C."/>
            <person name="Ng V."/>
            <person name="Clum A."/>
            <person name="Steindorff A."/>
            <person name="Ohm R.A."/>
            <person name="Martin F."/>
            <person name="Silar P."/>
            <person name="Natvig D.O."/>
            <person name="Lalanne C."/>
            <person name="Gautier V."/>
            <person name="Ament-Velasquez S.L."/>
            <person name="Kruys A."/>
            <person name="Hutchinson M.I."/>
            <person name="Powell A.J."/>
            <person name="Barry K."/>
            <person name="Miller A.N."/>
            <person name="Grigoriev I.V."/>
            <person name="Debuchy R."/>
            <person name="Gladieux P."/>
            <person name="Hiltunen Thoren M."/>
            <person name="Johannesson H."/>
        </authorList>
    </citation>
    <scope>NUCLEOTIDE SEQUENCE</scope>
    <source>
        <strain evidence="6">CBS 990.96</strain>
    </source>
</reference>
<feature type="domain" description="Ubiquitin-like protease family profile" evidence="5">
    <location>
        <begin position="217"/>
        <end position="336"/>
    </location>
</feature>
<dbReference type="SUPFAM" id="SSF54001">
    <property type="entry name" value="Cysteine proteinases"/>
    <property type="match status" value="1"/>
</dbReference>
<comment type="similarity">
    <text evidence="1">Belongs to the peptidase C48 family.</text>
</comment>
<protein>
    <recommendedName>
        <fullName evidence="5">Ubiquitin-like protease family profile domain-containing protein</fullName>
    </recommendedName>
</protein>
<evidence type="ECO:0000313" key="7">
    <source>
        <dbReference type="Proteomes" id="UP001301958"/>
    </source>
</evidence>
<sequence>MSRQRAIVFPKYQPIAPHAASRRVTFLPSSRRRDTTVHLPTFTNLIPPLTDAVLHDVTVAPWNTEFTLSVPPRDAVLHFQRAGNPLVDDFNTPSPHPRSDWTNFNIQECYNGLYNLRHGNFAVITELCALAIRVLSWAQEHPSARMGNFNDPFNGAPAGRNNRTWWIATTSTYVLLPHDFIVDGTLKNTLVSEGKQSAFDLGEGPAPAGDAMPGEYDAAPLNNAKFALFPVNLGTRNHWALLIVYKPPAFVGREKHEWKCWYLDSQDNVNGDGEDDVEEYNLRAEAATAAVEAFFRRATPTAIFVPGDGTVHLQRRVKMTPQDDGFSCALHVVANIVACVRFETIGWDRVLGWDVDPVVRVRDMTKHLNRSLHHILGLKVGDNTLDMYRLGQGATSSRSRTTARSSGTKSPTATPKRKARDGAGNSPKRRRRSGDEASEPEDGEATPSGEGDDGAETTLDEGGGETTIGLKGDGCRCARPGRKQGAESIRVRKMPSNELALQGTNRDRIVTPAGGRLADLNWHAIRGICYQRVVIYGHEPTPAHRPANPKEVAGQVPPHPITERDPESTEQTTDYINGGAELAVAGDPFPGVPYVDNRGGICG</sequence>
<dbReference type="GO" id="GO:0019783">
    <property type="term" value="F:ubiquitin-like protein peptidase activity"/>
    <property type="evidence" value="ECO:0007669"/>
    <property type="project" value="UniProtKB-ARBA"/>
</dbReference>
<dbReference type="GO" id="GO:0008234">
    <property type="term" value="F:cysteine-type peptidase activity"/>
    <property type="evidence" value="ECO:0007669"/>
    <property type="project" value="InterPro"/>
</dbReference>
<evidence type="ECO:0000313" key="6">
    <source>
        <dbReference type="EMBL" id="KAK4221526.1"/>
    </source>
</evidence>
<keyword evidence="2" id="KW-0645">Protease</keyword>
<feature type="compositionally biased region" description="Acidic residues" evidence="4">
    <location>
        <begin position="436"/>
        <end position="463"/>
    </location>
</feature>
<feature type="compositionally biased region" description="Low complexity" evidence="4">
    <location>
        <begin position="393"/>
        <end position="408"/>
    </location>
</feature>
<keyword evidence="7" id="KW-1185">Reference proteome</keyword>
<dbReference type="AlphaFoldDB" id="A0AAN7BD96"/>
<evidence type="ECO:0000256" key="2">
    <source>
        <dbReference type="ARBA" id="ARBA00022670"/>
    </source>
</evidence>
<dbReference type="InterPro" id="IPR038765">
    <property type="entry name" value="Papain-like_cys_pep_sf"/>
</dbReference>
<dbReference type="EMBL" id="MU865538">
    <property type="protein sequence ID" value="KAK4221526.1"/>
    <property type="molecule type" value="Genomic_DNA"/>
</dbReference>
<dbReference type="Pfam" id="PF02902">
    <property type="entry name" value="Peptidase_C48"/>
    <property type="match status" value="1"/>
</dbReference>
<proteinExistence type="inferred from homology"/>
<keyword evidence="3" id="KW-0378">Hydrolase</keyword>
<dbReference type="Gene3D" id="3.40.395.10">
    <property type="entry name" value="Adenoviral Proteinase, Chain A"/>
    <property type="match status" value="1"/>
</dbReference>
<evidence type="ECO:0000256" key="4">
    <source>
        <dbReference type="SAM" id="MobiDB-lite"/>
    </source>
</evidence>
<dbReference type="GO" id="GO:0006508">
    <property type="term" value="P:proteolysis"/>
    <property type="evidence" value="ECO:0007669"/>
    <property type="project" value="UniProtKB-KW"/>
</dbReference>
<accession>A0AAN7BD96</accession>
<evidence type="ECO:0000256" key="1">
    <source>
        <dbReference type="ARBA" id="ARBA00005234"/>
    </source>
</evidence>
<feature type="region of interest" description="Disordered" evidence="4">
    <location>
        <begin position="392"/>
        <end position="487"/>
    </location>
</feature>
<evidence type="ECO:0000259" key="5">
    <source>
        <dbReference type="Pfam" id="PF02902"/>
    </source>
</evidence>